<sequence length="295" mass="34194">MIFNADGLTFWSSTYNQDGAPDDGTISCPIDIEPSSYYYESLIEELQNLWHVGVLKHDNVKNETFTMHAVLMWIVNGLPAYGMVSRWITTSVMGCQSVWNTHVHSICRTELRLHDMKSHDCHAFIQKLIPITFREILPESVWSALIEVNLLFQILCSTTLDVNKVQELEARVAIIFCNLEKIFPPCFFDSMKHLIVHLRYEARMGGPEQYRLNGSFFWYTFLKLHELGLIMLRQLRRWMYEKNLPRMANLTPEFEDGGTTPATPEDEGTSTHWGEATQMDWAQKTVFDAAELAFW</sequence>
<comment type="caution">
    <text evidence="3">The sequence shown here is derived from an EMBL/GenBank/DDBJ whole genome shotgun (WGS) entry which is preliminary data.</text>
</comment>
<feature type="region of interest" description="Disordered" evidence="1">
    <location>
        <begin position="251"/>
        <end position="272"/>
    </location>
</feature>
<feature type="domain" description="DUF4218" evidence="2">
    <location>
        <begin position="155"/>
        <end position="213"/>
    </location>
</feature>
<evidence type="ECO:0000256" key="1">
    <source>
        <dbReference type="SAM" id="MobiDB-lite"/>
    </source>
</evidence>
<proteinExistence type="predicted"/>
<gene>
    <name evidence="3" type="ORF">Scaly_2849800</name>
</gene>
<dbReference type="InterPro" id="IPR004242">
    <property type="entry name" value="Transposase_21"/>
</dbReference>
<dbReference type="Pfam" id="PF13960">
    <property type="entry name" value="DUF4218"/>
    <property type="match status" value="1"/>
</dbReference>
<organism evidence="3">
    <name type="scientific">Sesamum calycinum</name>
    <dbReference type="NCBI Taxonomy" id="2727403"/>
    <lineage>
        <taxon>Eukaryota</taxon>
        <taxon>Viridiplantae</taxon>
        <taxon>Streptophyta</taxon>
        <taxon>Embryophyta</taxon>
        <taxon>Tracheophyta</taxon>
        <taxon>Spermatophyta</taxon>
        <taxon>Magnoliopsida</taxon>
        <taxon>eudicotyledons</taxon>
        <taxon>Gunneridae</taxon>
        <taxon>Pentapetalae</taxon>
        <taxon>asterids</taxon>
        <taxon>lamiids</taxon>
        <taxon>Lamiales</taxon>
        <taxon>Pedaliaceae</taxon>
        <taxon>Sesamum</taxon>
    </lineage>
</organism>
<dbReference type="InterPro" id="IPR025452">
    <property type="entry name" value="DUF4218"/>
</dbReference>
<reference evidence="3" key="2">
    <citation type="journal article" date="2024" name="Plant">
        <title>Genomic evolution and insights into agronomic trait innovations of Sesamum species.</title>
        <authorList>
            <person name="Miao H."/>
            <person name="Wang L."/>
            <person name="Qu L."/>
            <person name="Liu H."/>
            <person name="Sun Y."/>
            <person name="Le M."/>
            <person name="Wang Q."/>
            <person name="Wei S."/>
            <person name="Zheng Y."/>
            <person name="Lin W."/>
            <person name="Duan Y."/>
            <person name="Cao H."/>
            <person name="Xiong S."/>
            <person name="Wang X."/>
            <person name="Wei L."/>
            <person name="Li C."/>
            <person name="Ma Q."/>
            <person name="Ju M."/>
            <person name="Zhao R."/>
            <person name="Li G."/>
            <person name="Mu C."/>
            <person name="Tian Q."/>
            <person name="Mei H."/>
            <person name="Zhang T."/>
            <person name="Gao T."/>
            <person name="Zhang H."/>
        </authorList>
    </citation>
    <scope>NUCLEOTIDE SEQUENCE</scope>
    <source>
        <strain evidence="3">KEN8</strain>
    </source>
</reference>
<dbReference type="PANTHER" id="PTHR48258:SF4">
    <property type="entry name" value="DUF4216 DOMAIN-CONTAINING PROTEIN"/>
    <property type="match status" value="1"/>
</dbReference>
<name>A0AAW2LHP8_9LAMI</name>
<dbReference type="Pfam" id="PF02992">
    <property type="entry name" value="Transposase_21"/>
    <property type="match status" value="1"/>
</dbReference>
<reference evidence="3" key="1">
    <citation type="submission" date="2020-06" db="EMBL/GenBank/DDBJ databases">
        <authorList>
            <person name="Li T."/>
            <person name="Hu X."/>
            <person name="Zhang T."/>
            <person name="Song X."/>
            <person name="Zhang H."/>
            <person name="Dai N."/>
            <person name="Sheng W."/>
            <person name="Hou X."/>
            <person name="Wei L."/>
        </authorList>
    </citation>
    <scope>NUCLEOTIDE SEQUENCE</scope>
    <source>
        <strain evidence="3">KEN8</strain>
        <tissue evidence="3">Leaf</tissue>
    </source>
</reference>
<protein>
    <recommendedName>
        <fullName evidence="2">DUF4218 domain-containing protein</fullName>
    </recommendedName>
</protein>
<dbReference type="PANTHER" id="PTHR48258">
    <property type="entry name" value="DUF4218 DOMAIN-CONTAINING PROTEIN-RELATED"/>
    <property type="match status" value="1"/>
</dbReference>
<evidence type="ECO:0000259" key="2">
    <source>
        <dbReference type="Pfam" id="PF13960"/>
    </source>
</evidence>
<accession>A0AAW2LHP8</accession>
<dbReference type="EMBL" id="JACGWM010000020">
    <property type="protein sequence ID" value="KAL0318253.1"/>
    <property type="molecule type" value="Genomic_DNA"/>
</dbReference>
<evidence type="ECO:0000313" key="3">
    <source>
        <dbReference type="EMBL" id="KAL0318253.1"/>
    </source>
</evidence>
<dbReference type="AlphaFoldDB" id="A0AAW2LHP8"/>